<feature type="compositionally biased region" description="Low complexity" evidence="1">
    <location>
        <begin position="1"/>
        <end position="26"/>
    </location>
</feature>
<proteinExistence type="predicted"/>
<dbReference type="EMBL" id="ONZP01000103">
    <property type="protein sequence ID" value="SPJ73724.1"/>
    <property type="molecule type" value="Genomic_DNA"/>
</dbReference>
<evidence type="ECO:0000256" key="1">
    <source>
        <dbReference type="SAM" id="MobiDB-lite"/>
    </source>
</evidence>
<feature type="compositionally biased region" description="Polar residues" evidence="1">
    <location>
        <begin position="29"/>
        <end position="38"/>
    </location>
</feature>
<feature type="region of interest" description="Disordered" evidence="1">
    <location>
        <begin position="156"/>
        <end position="195"/>
    </location>
</feature>
<accession>A0AAE8SFS5</accession>
<name>A0AAE8SFS5_9HYPO</name>
<feature type="compositionally biased region" description="Polar residues" evidence="1">
    <location>
        <begin position="53"/>
        <end position="62"/>
    </location>
</feature>
<organism evidence="2 3">
    <name type="scientific">Fusarium torulosum</name>
    <dbReference type="NCBI Taxonomy" id="33205"/>
    <lineage>
        <taxon>Eukaryota</taxon>
        <taxon>Fungi</taxon>
        <taxon>Dikarya</taxon>
        <taxon>Ascomycota</taxon>
        <taxon>Pezizomycotina</taxon>
        <taxon>Sordariomycetes</taxon>
        <taxon>Hypocreomycetidae</taxon>
        <taxon>Hypocreales</taxon>
        <taxon>Nectriaceae</taxon>
        <taxon>Fusarium</taxon>
    </lineage>
</organism>
<comment type="caution">
    <text evidence="2">The sequence shown here is derived from an EMBL/GenBank/DDBJ whole genome shotgun (WGS) entry which is preliminary data.</text>
</comment>
<dbReference type="Proteomes" id="UP001187734">
    <property type="component" value="Unassembled WGS sequence"/>
</dbReference>
<evidence type="ECO:0000313" key="2">
    <source>
        <dbReference type="EMBL" id="SPJ73724.1"/>
    </source>
</evidence>
<protein>
    <submittedName>
        <fullName evidence="2">Uncharacterized protein</fullName>
    </submittedName>
</protein>
<feature type="compositionally biased region" description="Basic and acidic residues" evidence="1">
    <location>
        <begin position="179"/>
        <end position="195"/>
    </location>
</feature>
<sequence>MLSMQSHSLPSSSVSDTPPSSDSPHSYDTLPSSDTPHSCDSPLPSDIPLSRDASPSSEASLFNGTPRSEYCLSSDNIPSGNSHTWKSFAVSRLSNGNVLGTHHLTATEDDSYDDLYLAIFPNDTVIILEKEKGIDARCLPILGYSAHCTYLTSKEAEASKDRGLRSSSGDLDTRPTSVQERDTEEKARRRRTEYR</sequence>
<feature type="region of interest" description="Disordered" evidence="1">
    <location>
        <begin position="1"/>
        <end position="62"/>
    </location>
</feature>
<dbReference type="AlphaFoldDB" id="A0AAE8SFS5"/>
<feature type="compositionally biased region" description="Polar residues" evidence="1">
    <location>
        <begin position="165"/>
        <end position="178"/>
    </location>
</feature>
<gene>
    <name evidence="2" type="ORF">FTOL_03454</name>
</gene>
<reference evidence="2" key="1">
    <citation type="submission" date="2018-03" db="EMBL/GenBank/DDBJ databases">
        <authorList>
            <person name="Guldener U."/>
        </authorList>
    </citation>
    <scope>NUCLEOTIDE SEQUENCE</scope>
</reference>
<evidence type="ECO:0000313" key="3">
    <source>
        <dbReference type="Proteomes" id="UP001187734"/>
    </source>
</evidence>
<keyword evidence="3" id="KW-1185">Reference proteome</keyword>